<accession>A0A844XHP3</accession>
<gene>
    <name evidence="3" type="ORF">GRF63_14225</name>
</gene>
<evidence type="ECO:0000313" key="4">
    <source>
        <dbReference type="Proteomes" id="UP000461409"/>
    </source>
</evidence>
<dbReference type="PANTHER" id="PTHR41534:SF2">
    <property type="entry name" value="3-PHENYLPROPIONATE_CINNAMIC ACID DIOXYGENASE SUBUNIT BETA"/>
    <property type="match status" value="1"/>
</dbReference>
<name>A0A844XHP3_9SPHN</name>
<dbReference type="PANTHER" id="PTHR41534">
    <property type="entry name" value="BLR3401 PROTEIN"/>
    <property type="match status" value="1"/>
</dbReference>
<dbReference type="RefSeq" id="WP_160486691.1">
    <property type="nucleotide sequence ID" value="NZ_WUBR01000003.1"/>
</dbReference>
<keyword evidence="2" id="KW-0560">Oxidoreductase</keyword>
<evidence type="ECO:0000256" key="1">
    <source>
        <dbReference type="ARBA" id="ARBA00009570"/>
    </source>
</evidence>
<evidence type="ECO:0000313" key="3">
    <source>
        <dbReference type="EMBL" id="MWV29065.1"/>
    </source>
</evidence>
<dbReference type="InterPro" id="IPR000391">
    <property type="entry name" value="Rng_hydr_dOase-bsu"/>
</dbReference>
<comment type="caution">
    <text evidence="3">The sequence shown here is derived from an EMBL/GenBank/DDBJ whole genome shotgun (WGS) entry which is preliminary data.</text>
</comment>
<sequence length="167" mass="19103">MSDVMEKTATNAISLDEAIRFIWREAELLDTQDYAQWLDLWTPEGLYIIPIDRDGDARIDQLNVAYDDAEMRAARTKRLKSGFSMSSAPSARTVRLVSRFVEEAGDDGSLTVRAAQQVVEYKFNRTRLLGADVTYRLVRDGDRLRLDHKEIRLLNSDDSLWGIGYLL</sequence>
<evidence type="ECO:0008006" key="5">
    <source>
        <dbReference type="Google" id="ProtNLM"/>
    </source>
</evidence>
<keyword evidence="4" id="KW-1185">Reference proteome</keyword>
<dbReference type="SUPFAM" id="SSF54427">
    <property type="entry name" value="NTF2-like"/>
    <property type="match status" value="1"/>
</dbReference>
<dbReference type="GO" id="GO:0019380">
    <property type="term" value="P:3-phenylpropionate catabolic process"/>
    <property type="evidence" value="ECO:0007669"/>
    <property type="project" value="TreeGrafter"/>
</dbReference>
<dbReference type="GO" id="GO:0016491">
    <property type="term" value="F:oxidoreductase activity"/>
    <property type="evidence" value="ECO:0007669"/>
    <property type="project" value="UniProtKB-KW"/>
</dbReference>
<dbReference type="EMBL" id="WUBR01000003">
    <property type="protein sequence ID" value="MWV29065.1"/>
    <property type="molecule type" value="Genomic_DNA"/>
</dbReference>
<dbReference type="AlphaFoldDB" id="A0A844XHP3"/>
<evidence type="ECO:0000256" key="2">
    <source>
        <dbReference type="ARBA" id="ARBA00023002"/>
    </source>
</evidence>
<dbReference type="Pfam" id="PF00866">
    <property type="entry name" value="Ring_hydroxyl_B"/>
    <property type="match status" value="1"/>
</dbReference>
<protein>
    <recommendedName>
        <fullName evidence="5">Aromatic-ring-hydroxylating dioxygenase subunit beta</fullName>
    </recommendedName>
</protein>
<dbReference type="Proteomes" id="UP000461409">
    <property type="component" value="Unassembled WGS sequence"/>
</dbReference>
<reference evidence="3 4" key="1">
    <citation type="submission" date="2019-12" db="EMBL/GenBank/DDBJ databases">
        <authorList>
            <person name="Lee S.D."/>
        </authorList>
    </citation>
    <scope>NUCLEOTIDE SEQUENCE [LARGE SCALE GENOMIC DNA]</scope>
    <source>
        <strain evidence="3 4">GH3-10</strain>
    </source>
</reference>
<organism evidence="3 4">
    <name type="scientific">Aurantiacibacter rhizosphaerae</name>
    <dbReference type="NCBI Taxonomy" id="2691582"/>
    <lineage>
        <taxon>Bacteria</taxon>
        <taxon>Pseudomonadati</taxon>
        <taxon>Pseudomonadota</taxon>
        <taxon>Alphaproteobacteria</taxon>
        <taxon>Sphingomonadales</taxon>
        <taxon>Erythrobacteraceae</taxon>
        <taxon>Aurantiacibacter</taxon>
    </lineage>
</organism>
<proteinExistence type="inferred from homology"/>
<comment type="similarity">
    <text evidence="1">Belongs to the bacterial ring-hydroxylating dioxygenase beta subunit family.</text>
</comment>
<dbReference type="Gene3D" id="3.10.450.50">
    <property type="match status" value="1"/>
</dbReference>
<dbReference type="InterPro" id="IPR032710">
    <property type="entry name" value="NTF2-like_dom_sf"/>
</dbReference>
<reference evidence="3 4" key="2">
    <citation type="submission" date="2020-02" db="EMBL/GenBank/DDBJ databases">
        <title>Erythrobacter dongmakensis sp. nov., isolated from a tidal mudflat.</title>
        <authorList>
            <person name="Kim I.S."/>
        </authorList>
    </citation>
    <scope>NUCLEOTIDE SEQUENCE [LARGE SCALE GENOMIC DNA]</scope>
    <source>
        <strain evidence="3 4">GH3-10</strain>
    </source>
</reference>